<dbReference type="AlphaFoldDB" id="A0A6H0XVW8"/>
<comment type="catalytic activity">
    <reaction evidence="1 17">
        <text>S-ubiquitinyl-[E2 ubiquitin-conjugating enzyme]-L-cysteine + [acceptor protein]-L-lysine = [E2 ubiquitin-conjugating enzyme]-L-cysteine + N(6)-ubiquitinyl-[acceptor protein]-L-lysine.</text>
        <dbReference type="EC" id="2.3.2.27"/>
    </reaction>
</comment>
<evidence type="ECO:0000256" key="16">
    <source>
        <dbReference type="PROSITE-ProRule" id="PRU00175"/>
    </source>
</evidence>
<evidence type="ECO:0000256" key="7">
    <source>
        <dbReference type="ARBA" id="ARBA00022679"/>
    </source>
</evidence>
<accession>A0A6H0XVW8</accession>
<feature type="region of interest" description="Disordered" evidence="18">
    <location>
        <begin position="334"/>
        <end position="444"/>
    </location>
</feature>
<dbReference type="InterPro" id="IPR017907">
    <property type="entry name" value="Znf_RING_CS"/>
</dbReference>
<dbReference type="InterPro" id="IPR039577">
    <property type="entry name" value="Rad18"/>
</dbReference>
<evidence type="ECO:0000256" key="15">
    <source>
        <dbReference type="ARBA" id="ARBA00023242"/>
    </source>
</evidence>
<dbReference type="GO" id="GO:0005634">
    <property type="term" value="C:nucleus"/>
    <property type="evidence" value="ECO:0007669"/>
    <property type="project" value="UniProtKB-SubCell"/>
</dbReference>
<evidence type="ECO:0000256" key="12">
    <source>
        <dbReference type="ARBA" id="ARBA00022833"/>
    </source>
</evidence>
<dbReference type="PROSITE" id="PS50089">
    <property type="entry name" value="ZF_RING_2"/>
    <property type="match status" value="1"/>
</dbReference>
<dbReference type="PROSITE" id="PS50800">
    <property type="entry name" value="SAP"/>
    <property type="match status" value="1"/>
</dbReference>
<keyword evidence="13 17" id="KW-0238">DNA-binding</keyword>
<dbReference type="UniPathway" id="UPA00143"/>
<dbReference type="Pfam" id="PF13923">
    <property type="entry name" value="zf-C3HC4_2"/>
    <property type="match status" value="1"/>
</dbReference>
<keyword evidence="15 17" id="KW-0539">Nucleus</keyword>
<feature type="region of interest" description="Disordered" evidence="18">
    <location>
        <begin position="200"/>
        <end position="225"/>
    </location>
</feature>
<gene>
    <name evidence="21" type="ORF">AMS68_004410</name>
</gene>
<name>A0A6H0XVW8_9PEZI</name>
<organism evidence="21 22">
    <name type="scientific">Peltaster fructicola</name>
    <dbReference type="NCBI Taxonomy" id="286661"/>
    <lineage>
        <taxon>Eukaryota</taxon>
        <taxon>Fungi</taxon>
        <taxon>Dikarya</taxon>
        <taxon>Ascomycota</taxon>
        <taxon>Pezizomycotina</taxon>
        <taxon>Dothideomycetes</taxon>
        <taxon>Dothideomycetes incertae sedis</taxon>
        <taxon>Peltaster</taxon>
    </lineage>
</organism>
<dbReference type="InterPro" id="IPR004580">
    <property type="entry name" value="Rad18_fungi"/>
</dbReference>
<feature type="domain" description="SAP" evidence="20">
    <location>
        <begin position="231"/>
        <end position="265"/>
    </location>
</feature>
<evidence type="ECO:0000256" key="9">
    <source>
        <dbReference type="ARBA" id="ARBA00022763"/>
    </source>
</evidence>
<evidence type="ECO:0000256" key="8">
    <source>
        <dbReference type="ARBA" id="ARBA00022723"/>
    </source>
</evidence>
<feature type="domain" description="RING-type" evidence="19">
    <location>
        <begin position="30"/>
        <end position="68"/>
    </location>
</feature>
<dbReference type="PANTHER" id="PTHR14134:SF2">
    <property type="entry name" value="E3 UBIQUITIN-PROTEIN LIGASE RAD18"/>
    <property type="match status" value="1"/>
</dbReference>
<feature type="compositionally biased region" description="Acidic residues" evidence="18">
    <location>
        <begin position="155"/>
        <end position="171"/>
    </location>
</feature>
<evidence type="ECO:0000256" key="18">
    <source>
        <dbReference type="SAM" id="MobiDB-lite"/>
    </source>
</evidence>
<dbReference type="Gene3D" id="3.30.40.10">
    <property type="entry name" value="Zinc/RING finger domain, C3HC4 (zinc finger)"/>
    <property type="match status" value="1"/>
</dbReference>
<keyword evidence="22" id="KW-1185">Reference proteome</keyword>
<keyword evidence="11 17" id="KW-0833">Ubl conjugation pathway</keyword>
<keyword evidence="7 17" id="KW-0808">Transferase</keyword>
<dbReference type="InterPro" id="IPR001841">
    <property type="entry name" value="Znf_RING"/>
</dbReference>
<evidence type="ECO:0000256" key="13">
    <source>
        <dbReference type="ARBA" id="ARBA00023125"/>
    </source>
</evidence>
<protein>
    <recommendedName>
        <fullName evidence="6 17">Postreplication repair E3 ubiquitin-protein ligase RAD18</fullName>
        <ecNumber evidence="5 17">2.3.2.27</ecNumber>
    </recommendedName>
    <alternativeName>
        <fullName evidence="17">RING-type E3 ubiquitin transferase RAD18</fullName>
    </alternativeName>
</protein>
<evidence type="ECO:0000313" key="22">
    <source>
        <dbReference type="Proteomes" id="UP000503462"/>
    </source>
</evidence>
<dbReference type="EC" id="2.3.2.27" evidence="5 17"/>
<keyword evidence="10 16" id="KW-0863">Zinc-finger</keyword>
<feature type="compositionally biased region" description="Polar residues" evidence="18">
    <location>
        <begin position="422"/>
        <end position="440"/>
    </location>
</feature>
<dbReference type="EMBL" id="CP051141">
    <property type="protein sequence ID" value="QIW98892.1"/>
    <property type="molecule type" value="Genomic_DNA"/>
</dbReference>
<evidence type="ECO:0000256" key="6">
    <source>
        <dbReference type="ARBA" id="ARBA00015551"/>
    </source>
</evidence>
<dbReference type="GO" id="GO:0006513">
    <property type="term" value="P:protein monoubiquitination"/>
    <property type="evidence" value="ECO:0007669"/>
    <property type="project" value="InterPro"/>
</dbReference>
<keyword evidence="9 17" id="KW-0227">DNA damage</keyword>
<dbReference type="NCBIfam" id="TIGR00599">
    <property type="entry name" value="rad18"/>
    <property type="match status" value="1"/>
</dbReference>
<comment type="pathway">
    <text evidence="3 17">Protein modification; protein ubiquitination.</text>
</comment>
<feature type="compositionally biased region" description="Basic and acidic residues" evidence="18">
    <location>
        <begin position="336"/>
        <end position="352"/>
    </location>
</feature>
<dbReference type="SUPFAM" id="SSF57850">
    <property type="entry name" value="RING/U-box"/>
    <property type="match status" value="1"/>
</dbReference>
<dbReference type="GO" id="GO:0097505">
    <property type="term" value="C:Rad6-Rad18 complex"/>
    <property type="evidence" value="ECO:0007669"/>
    <property type="project" value="TreeGrafter"/>
</dbReference>
<evidence type="ECO:0000256" key="1">
    <source>
        <dbReference type="ARBA" id="ARBA00000900"/>
    </source>
</evidence>
<dbReference type="OrthoDB" id="9049620at2759"/>
<feature type="region of interest" description="Disordered" evidence="18">
    <location>
        <begin position="104"/>
        <end position="171"/>
    </location>
</feature>
<comment type="subcellular location">
    <subcellularLocation>
        <location evidence="2 17">Nucleus</location>
    </subcellularLocation>
</comment>
<evidence type="ECO:0000256" key="10">
    <source>
        <dbReference type="ARBA" id="ARBA00022771"/>
    </source>
</evidence>
<comment type="subunit">
    <text evidence="17">Interacts with E2 UBC2, forming a complex with ubiquitin ligase activity.</text>
</comment>
<evidence type="ECO:0000256" key="5">
    <source>
        <dbReference type="ARBA" id="ARBA00012483"/>
    </source>
</evidence>
<dbReference type="Proteomes" id="UP000503462">
    <property type="component" value="Chromosome 3"/>
</dbReference>
<keyword evidence="12 17" id="KW-0862">Zinc</keyword>
<evidence type="ECO:0000256" key="3">
    <source>
        <dbReference type="ARBA" id="ARBA00004906"/>
    </source>
</evidence>
<evidence type="ECO:0000259" key="20">
    <source>
        <dbReference type="PROSITE" id="PS50800"/>
    </source>
</evidence>
<evidence type="ECO:0000256" key="4">
    <source>
        <dbReference type="ARBA" id="ARBA00009506"/>
    </source>
</evidence>
<dbReference type="FunFam" id="3.30.40.10:FF:000172">
    <property type="entry name" value="E3 ubiquitin-protein ligase RAD18"/>
    <property type="match status" value="1"/>
</dbReference>
<evidence type="ECO:0000256" key="14">
    <source>
        <dbReference type="ARBA" id="ARBA00023204"/>
    </source>
</evidence>
<keyword evidence="14 17" id="KW-0234">DNA repair</keyword>
<evidence type="ECO:0000256" key="2">
    <source>
        <dbReference type="ARBA" id="ARBA00004123"/>
    </source>
</evidence>
<dbReference type="InterPro" id="IPR013083">
    <property type="entry name" value="Znf_RING/FYVE/PHD"/>
</dbReference>
<feature type="compositionally biased region" description="Basic and acidic residues" evidence="18">
    <location>
        <begin position="200"/>
        <end position="209"/>
    </location>
</feature>
<proteinExistence type="inferred from homology"/>
<dbReference type="SMART" id="SM00513">
    <property type="entry name" value="SAP"/>
    <property type="match status" value="1"/>
</dbReference>
<dbReference type="SMART" id="SM00184">
    <property type="entry name" value="RING"/>
    <property type="match status" value="1"/>
</dbReference>
<comment type="function">
    <text evidence="17">E3 RING-finger protein, member of the UBC2/RAD6 epistasis group. Associates to the E2 ubiquitin conjugating enzyme UBC2/RAD6 to form the UBC2-RAD18 ubiquitin ligase complex involved in postreplicative repair (PRR) of damaged DNA.</text>
</comment>
<keyword evidence="8 17" id="KW-0479">Metal-binding</keyword>
<dbReference type="GO" id="GO:0006301">
    <property type="term" value="P:DNA damage tolerance"/>
    <property type="evidence" value="ECO:0007669"/>
    <property type="project" value="InterPro"/>
</dbReference>
<dbReference type="GO" id="GO:0006281">
    <property type="term" value="P:DNA repair"/>
    <property type="evidence" value="ECO:0007669"/>
    <property type="project" value="UniProtKB-KW"/>
</dbReference>
<sequence>MDAAHNIPDSTDWLGTPLAGLSSLENALHCQICKEFFDTPMITSCSHTFCSKCIRTALSTDGCCPACRTQDQASKLRNNWQLQEVVATFVDARPQTIKVAREQQLAADAASKRPGKRKRSALESENSYPEEPVGRTTRSKSRRIVGSQTSQPEVVEVEESEDETFVPEEQIVDDGLVECPLGCGQRMKIEQVEPHLDKCEDEREARERAATSVKKPPMSGRPQDRLNELNYSMMKEKDLSKKLRDLGIPPSGSKQLMMRRHTAWVNIWNANCDSNNPRNKRDLLRDLDTWERTQGGNAPSVPNGIMKKDFDGNGWMKKNHADFSRLVANARRSKVKAAEAKEEKDEEPRDDAVAPVSDPFESSAPTTSEPALPVLASPRTTFERPQLTAGSQPSKNVLDGSPADHAVPLPHVNPPAAGLVSGYSTGQDNSMAMDASQATPSKKKLPMFAVSADSVDGAP</sequence>
<dbReference type="PROSITE" id="PS00518">
    <property type="entry name" value="ZF_RING_1"/>
    <property type="match status" value="1"/>
</dbReference>
<dbReference type="InterPro" id="IPR003034">
    <property type="entry name" value="SAP_dom"/>
</dbReference>
<evidence type="ECO:0000256" key="11">
    <source>
        <dbReference type="ARBA" id="ARBA00022786"/>
    </source>
</evidence>
<dbReference type="GO" id="GO:0061630">
    <property type="term" value="F:ubiquitin protein ligase activity"/>
    <property type="evidence" value="ECO:0007669"/>
    <property type="project" value="UniProtKB-UniRule"/>
</dbReference>
<reference evidence="21 22" key="1">
    <citation type="journal article" date="2016" name="Sci. Rep.">
        <title>Peltaster fructicola genome reveals evolution from an invasive phytopathogen to an ectophytic parasite.</title>
        <authorList>
            <person name="Xu C."/>
            <person name="Chen H."/>
            <person name="Gleason M.L."/>
            <person name="Xu J.R."/>
            <person name="Liu H."/>
            <person name="Zhang R."/>
            <person name="Sun G."/>
        </authorList>
    </citation>
    <scope>NUCLEOTIDE SEQUENCE [LARGE SCALE GENOMIC DNA]</scope>
    <source>
        <strain evidence="21 22">LNHT1506</strain>
    </source>
</reference>
<comment type="similarity">
    <text evidence="4 17">Belongs to the RAD18 family.</text>
</comment>
<dbReference type="Pfam" id="PF02037">
    <property type="entry name" value="SAP"/>
    <property type="match status" value="1"/>
</dbReference>
<evidence type="ECO:0000259" key="19">
    <source>
        <dbReference type="PROSITE" id="PS50089"/>
    </source>
</evidence>
<dbReference type="PANTHER" id="PTHR14134">
    <property type="entry name" value="E3 UBIQUITIN-PROTEIN LIGASE RAD18"/>
    <property type="match status" value="1"/>
</dbReference>
<evidence type="ECO:0000313" key="21">
    <source>
        <dbReference type="EMBL" id="QIW98892.1"/>
    </source>
</evidence>
<evidence type="ECO:0000256" key="17">
    <source>
        <dbReference type="RuleBase" id="RU368093"/>
    </source>
</evidence>
<dbReference type="GO" id="GO:0008270">
    <property type="term" value="F:zinc ion binding"/>
    <property type="evidence" value="ECO:0007669"/>
    <property type="project" value="UniProtKB-KW"/>
</dbReference>
<dbReference type="GO" id="GO:0003697">
    <property type="term" value="F:single-stranded DNA binding"/>
    <property type="evidence" value="ECO:0007669"/>
    <property type="project" value="UniProtKB-UniRule"/>
</dbReference>